<sequence>MLRHSAIILTAFVGVQRRTPQAKASHKVVPGREEERISSLGVCGGHATEWRKTSRETGEKTHNRSGRCLHGGEALRCLRLAEQDMRQNRHHGHSYSLRKQQQSLAHAKQELQSKQIHFPNSSKRVPAGRHLQVAKTIGVPLGGASRVSAQPTNSAESRRLKKWPAYLQDAGRESPHVLQNNPQNTRTEQRTDRQSNKAESNHLQACPYIQTPHARRGLRFPWLPFLKFVFVCLDPPVPGRREVAPTHQRGKAHARQQQTHGVHSRPPQSALRGRRNLTSPSTFPLSPGTKAVPEATE</sequence>
<feature type="region of interest" description="Disordered" evidence="1">
    <location>
        <begin position="170"/>
        <end position="205"/>
    </location>
</feature>
<feature type="compositionally biased region" description="Basic and acidic residues" evidence="1">
    <location>
        <begin position="187"/>
        <end position="200"/>
    </location>
</feature>
<reference evidence="2 3" key="1">
    <citation type="journal article" date="2016" name="BMC Genomics">
        <title>Comparative genomics reveals Cyclospora cayetanensis possesses coccidia-like metabolism and invasion components but unique surface antigens.</title>
        <authorList>
            <person name="Liu S."/>
            <person name="Wang L."/>
            <person name="Zheng H."/>
            <person name="Xu Z."/>
            <person name="Roellig D.M."/>
            <person name="Li N."/>
            <person name="Frace M.A."/>
            <person name="Tang K."/>
            <person name="Arrowood M.J."/>
            <person name="Moss D.M."/>
            <person name="Zhang L."/>
            <person name="Feng Y."/>
            <person name="Xiao L."/>
        </authorList>
    </citation>
    <scope>NUCLEOTIDE SEQUENCE [LARGE SCALE GENOMIC DNA]</scope>
    <source>
        <strain evidence="2 3">CHN_HEN01</strain>
    </source>
</reference>
<keyword evidence="3" id="KW-1185">Reference proteome</keyword>
<dbReference type="Proteomes" id="UP000095192">
    <property type="component" value="Unassembled WGS sequence"/>
</dbReference>
<proteinExistence type="predicted"/>
<comment type="caution">
    <text evidence="2">The sequence shown here is derived from an EMBL/GenBank/DDBJ whole genome shotgun (WGS) entry which is preliminary data.</text>
</comment>
<gene>
    <name evidence="2" type="ORF">cyc_06525</name>
</gene>
<dbReference type="AlphaFoldDB" id="A0A1D3D516"/>
<feature type="compositionally biased region" description="Polar residues" evidence="1">
    <location>
        <begin position="97"/>
        <end position="110"/>
    </location>
</feature>
<dbReference type="EMBL" id="JROU02000702">
    <property type="protein sequence ID" value="OEH78528.1"/>
    <property type="molecule type" value="Genomic_DNA"/>
</dbReference>
<accession>A0A1D3D516</accession>
<evidence type="ECO:0000313" key="2">
    <source>
        <dbReference type="EMBL" id="OEH78528.1"/>
    </source>
</evidence>
<feature type="region of interest" description="Disordered" evidence="1">
    <location>
        <begin position="241"/>
        <end position="297"/>
    </location>
</feature>
<feature type="compositionally biased region" description="Basic and acidic residues" evidence="1">
    <location>
        <begin position="48"/>
        <end position="62"/>
    </location>
</feature>
<dbReference type="InParanoid" id="A0A1D3D516"/>
<feature type="region of interest" description="Disordered" evidence="1">
    <location>
        <begin position="87"/>
        <end position="110"/>
    </location>
</feature>
<evidence type="ECO:0000313" key="3">
    <source>
        <dbReference type="Proteomes" id="UP000095192"/>
    </source>
</evidence>
<feature type="region of interest" description="Disordered" evidence="1">
    <location>
        <begin position="48"/>
        <end position="67"/>
    </location>
</feature>
<organism evidence="2 3">
    <name type="scientific">Cyclospora cayetanensis</name>
    <dbReference type="NCBI Taxonomy" id="88456"/>
    <lineage>
        <taxon>Eukaryota</taxon>
        <taxon>Sar</taxon>
        <taxon>Alveolata</taxon>
        <taxon>Apicomplexa</taxon>
        <taxon>Conoidasida</taxon>
        <taxon>Coccidia</taxon>
        <taxon>Eucoccidiorida</taxon>
        <taxon>Eimeriorina</taxon>
        <taxon>Eimeriidae</taxon>
        <taxon>Cyclospora</taxon>
    </lineage>
</organism>
<protein>
    <submittedName>
        <fullName evidence="2">Uncharacterized protein</fullName>
    </submittedName>
</protein>
<evidence type="ECO:0000256" key="1">
    <source>
        <dbReference type="SAM" id="MobiDB-lite"/>
    </source>
</evidence>
<name>A0A1D3D516_9EIME</name>
<dbReference type="VEuPathDB" id="ToxoDB:cyc_06525"/>
<feature type="compositionally biased region" description="Polar residues" evidence="1">
    <location>
        <begin position="177"/>
        <end position="186"/>
    </location>
</feature>